<dbReference type="AlphaFoldDB" id="A0A917PL83"/>
<evidence type="ECO:0000313" key="3">
    <source>
        <dbReference type="Proteomes" id="UP000658382"/>
    </source>
</evidence>
<evidence type="ECO:0000256" key="1">
    <source>
        <dbReference type="SAM" id="Phobius"/>
    </source>
</evidence>
<keyword evidence="3" id="KW-1185">Reference proteome</keyword>
<reference evidence="2" key="2">
    <citation type="submission" date="2020-09" db="EMBL/GenBank/DDBJ databases">
        <authorList>
            <person name="Sun Q."/>
            <person name="Ohkuma M."/>
        </authorList>
    </citation>
    <scope>NUCLEOTIDE SEQUENCE</scope>
    <source>
        <strain evidence="2">JCM 12580</strain>
    </source>
</reference>
<keyword evidence="1" id="KW-1133">Transmembrane helix</keyword>
<comment type="caution">
    <text evidence="2">The sequence shown here is derived from an EMBL/GenBank/DDBJ whole genome shotgun (WGS) entry which is preliminary data.</text>
</comment>
<feature type="transmembrane region" description="Helical" evidence="1">
    <location>
        <begin position="12"/>
        <end position="31"/>
    </location>
</feature>
<keyword evidence="1" id="KW-0472">Membrane</keyword>
<accession>A0A917PL83</accession>
<evidence type="ECO:0000313" key="2">
    <source>
        <dbReference type="EMBL" id="GGJ82535.1"/>
    </source>
</evidence>
<protein>
    <submittedName>
        <fullName evidence="2">Uncharacterized protein</fullName>
    </submittedName>
</protein>
<keyword evidence="1" id="KW-0812">Transmembrane</keyword>
<proteinExistence type="predicted"/>
<reference evidence="2" key="1">
    <citation type="journal article" date="2014" name="Int. J. Syst. Evol. Microbiol.">
        <title>Complete genome sequence of Corynebacterium casei LMG S-19264T (=DSM 44701T), isolated from a smear-ripened cheese.</title>
        <authorList>
            <consortium name="US DOE Joint Genome Institute (JGI-PGF)"/>
            <person name="Walter F."/>
            <person name="Albersmeier A."/>
            <person name="Kalinowski J."/>
            <person name="Ruckert C."/>
        </authorList>
    </citation>
    <scope>NUCLEOTIDE SEQUENCE</scope>
    <source>
        <strain evidence="2">JCM 12580</strain>
    </source>
</reference>
<dbReference type="EMBL" id="BMNQ01000001">
    <property type="protein sequence ID" value="GGJ82535.1"/>
    <property type="molecule type" value="Genomic_DNA"/>
</dbReference>
<dbReference type="RefSeq" id="WP_188631114.1">
    <property type="nucleotide sequence ID" value="NZ_BMNQ01000001.1"/>
</dbReference>
<dbReference type="Proteomes" id="UP000658382">
    <property type="component" value="Unassembled WGS sequence"/>
</dbReference>
<gene>
    <name evidence="2" type="ORF">GCM10007063_01290</name>
</gene>
<name>A0A917PL83_9BACI</name>
<sequence>MKYFLSGTVKFIVSNIAVIFAIMLLPVFLVTDSVPVFDQIMDYLFNKKS</sequence>
<organism evidence="2 3">
    <name type="scientific">Lentibacillus kapialis</name>
    <dbReference type="NCBI Taxonomy" id="340214"/>
    <lineage>
        <taxon>Bacteria</taxon>
        <taxon>Bacillati</taxon>
        <taxon>Bacillota</taxon>
        <taxon>Bacilli</taxon>
        <taxon>Bacillales</taxon>
        <taxon>Bacillaceae</taxon>
        <taxon>Lentibacillus</taxon>
    </lineage>
</organism>